<reference evidence="1 2" key="1">
    <citation type="submission" date="2016-02" db="EMBL/GenBank/DDBJ databases">
        <title>Draft genome sequence of Aeromonas trota strain 1999lcr isolated from cerebrospinal fluid (CSF).</title>
        <authorList>
            <person name="Dallagassa C.B."/>
            <person name="Prediger K.C."/>
            <person name="Weiss V.A."/>
            <person name="Assis F.E."/>
            <person name="Baura V."/>
            <person name="Cruz L.M."/>
            <person name="Souza E.M."/>
            <person name="Pedrosa F.O."/>
            <person name="Fadel-Picheth C.M."/>
        </authorList>
    </citation>
    <scope>NUCLEOTIDE SEQUENCE [LARGE SCALE GENOMIC DNA]</scope>
    <source>
        <strain evidence="1 2">1999lcr</strain>
    </source>
</reference>
<dbReference type="STRING" id="29489.VL01_02815"/>
<dbReference type="EMBL" id="JMGO02000003">
    <property type="protein sequence ID" value="KXU80532.1"/>
    <property type="molecule type" value="Genomic_DNA"/>
</dbReference>
<sequence>MTHPTLESLANRGRHLWITLLLWVVGRTLCRAARVDEAVRRELAPLPDGLAIRLEVGGLPYAMQIHKQGGRWLAGPPAAPHACIHPLRVRFKHPNIAFRALSFRLGVNQAFSENRLLVEGDLTCAMHLVRGLEQLQSLILPAFIARPLLRHYPAPANKLGRACNIYLGLVTG</sequence>
<proteinExistence type="predicted"/>
<evidence type="ECO:0008006" key="3">
    <source>
        <dbReference type="Google" id="ProtNLM"/>
    </source>
</evidence>
<accession>A0A175VKN4</accession>
<protein>
    <recommendedName>
        <fullName evidence="3">SCP2 domain-containing protein</fullName>
    </recommendedName>
</protein>
<dbReference type="Proteomes" id="UP000078435">
    <property type="component" value="Unassembled WGS sequence"/>
</dbReference>
<dbReference type="OrthoDB" id="5585911at2"/>
<name>A0A175VKN4_AEREN</name>
<dbReference type="AlphaFoldDB" id="A0A175VKN4"/>
<dbReference type="RefSeq" id="WP_061475746.1">
    <property type="nucleotide sequence ID" value="NZ_JMGO02000003.1"/>
</dbReference>
<organism evidence="1 2">
    <name type="scientific">Aeromonas enteropelogenes</name>
    <name type="common">Aeromonas trota</name>
    <dbReference type="NCBI Taxonomy" id="29489"/>
    <lineage>
        <taxon>Bacteria</taxon>
        <taxon>Pseudomonadati</taxon>
        <taxon>Pseudomonadota</taxon>
        <taxon>Gammaproteobacteria</taxon>
        <taxon>Aeromonadales</taxon>
        <taxon>Aeromonadaceae</taxon>
        <taxon>Aeromonas</taxon>
    </lineage>
</organism>
<evidence type="ECO:0000313" key="1">
    <source>
        <dbReference type="EMBL" id="KXU80532.1"/>
    </source>
</evidence>
<evidence type="ECO:0000313" key="2">
    <source>
        <dbReference type="Proteomes" id="UP000078435"/>
    </source>
</evidence>
<gene>
    <name evidence="1" type="ORF">LCR_10550</name>
</gene>
<comment type="caution">
    <text evidence="1">The sequence shown here is derived from an EMBL/GenBank/DDBJ whole genome shotgun (WGS) entry which is preliminary data.</text>
</comment>